<name>A0A2V3A560_9BACI</name>
<dbReference type="SUPFAM" id="SSF55383">
    <property type="entry name" value="Copper amine oxidase, domain N"/>
    <property type="match status" value="1"/>
</dbReference>
<organism evidence="3 4">
    <name type="scientific">Cytobacillus oceanisediminis</name>
    <dbReference type="NCBI Taxonomy" id="665099"/>
    <lineage>
        <taxon>Bacteria</taxon>
        <taxon>Bacillati</taxon>
        <taxon>Bacillota</taxon>
        <taxon>Bacilli</taxon>
        <taxon>Bacillales</taxon>
        <taxon>Bacillaceae</taxon>
        <taxon>Cytobacillus</taxon>
    </lineage>
</organism>
<accession>A0A2V3A560</accession>
<evidence type="ECO:0000313" key="4">
    <source>
        <dbReference type="Proteomes" id="UP000247150"/>
    </source>
</evidence>
<dbReference type="AlphaFoldDB" id="A0A2V3A560"/>
<feature type="signal peptide" evidence="1">
    <location>
        <begin position="1"/>
        <end position="23"/>
    </location>
</feature>
<dbReference type="Gene3D" id="3.30.457.10">
    <property type="entry name" value="Copper amine oxidase-like, N-terminal domain"/>
    <property type="match status" value="2"/>
</dbReference>
<dbReference type="RefSeq" id="WP_110063929.1">
    <property type="nucleotide sequence ID" value="NZ_QGTW01000002.1"/>
</dbReference>
<feature type="domain" description="Copper amine oxidase-like N-terminal" evidence="2">
    <location>
        <begin position="33"/>
        <end position="140"/>
    </location>
</feature>
<reference evidence="3 4" key="1">
    <citation type="submission" date="2018-05" db="EMBL/GenBank/DDBJ databases">
        <title>Freshwater and sediment microbial communities from various areas in North America, analyzing microbe dynamics in response to fracking.</title>
        <authorList>
            <person name="Lamendella R."/>
        </authorList>
    </citation>
    <scope>NUCLEOTIDE SEQUENCE [LARGE SCALE GENOMIC DNA]</scope>
    <source>
        <strain evidence="3 4">15_TX</strain>
    </source>
</reference>
<dbReference type="OrthoDB" id="1957331at2"/>
<protein>
    <submittedName>
        <fullName evidence="3">Copper amine oxidase-like protein</fullName>
    </submittedName>
</protein>
<dbReference type="Pfam" id="PF20316">
    <property type="entry name" value="DUF6612"/>
    <property type="match status" value="1"/>
</dbReference>
<evidence type="ECO:0000259" key="2">
    <source>
        <dbReference type="Pfam" id="PF07833"/>
    </source>
</evidence>
<dbReference type="EMBL" id="QGTW01000002">
    <property type="protein sequence ID" value="PWW31397.1"/>
    <property type="molecule type" value="Genomic_DNA"/>
</dbReference>
<evidence type="ECO:0000313" key="3">
    <source>
        <dbReference type="EMBL" id="PWW31397.1"/>
    </source>
</evidence>
<feature type="chain" id="PRO_5039048583" evidence="1">
    <location>
        <begin position="24"/>
        <end position="389"/>
    </location>
</feature>
<dbReference type="Proteomes" id="UP000247150">
    <property type="component" value="Unassembled WGS sequence"/>
</dbReference>
<comment type="caution">
    <text evidence="3">The sequence shown here is derived from an EMBL/GenBank/DDBJ whole genome shotgun (WGS) entry which is preliminary data.</text>
</comment>
<gene>
    <name evidence="3" type="ORF">DFO73_102394</name>
</gene>
<keyword evidence="1" id="KW-0732">Signal</keyword>
<dbReference type="InterPro" id="IPR012854">
    <property type="entry name" value="Cu_amine_oxidase-like_N"/>
</dbReference>
<dbReference type="InterPro" id="IPR046720">
    <property type="entry name" value="DUF6612"/>
</dbReference>
<sequence length="389" mass="44127">MKRSTIWSIVIACILMIVSPFQAAAASPKVKIVVNDEVLKLDVDPFLKDNRVLVPVRGVFENIGLNVNWNASLKTATIKNEDTTISMKLGKKDVLVNGKTVKVDSAVVMKNNRLFIPIRFVIENSGAQVNWNQAQKTVYVTSGLSPAAKAFLSKLSEVEMNSFTADMKVQQTMEYLGEKMSMDMDMKMDMVLDPIGLYQFMSMTMKEFGEENITTESYLTKDGYYVFDPEFNKWVKYDDEMAKEMLSLSDYQMSPTDRFEMIQRYYKNVKIIENAGTYELHASLSGKGFQELIDEMLNLSGLGVEEDIFNGMEIIINKMNIVSVIDKKTLYPISDTMDSDMTIVAEGEKMSIKQKAKNTYSNINKLEKITIPQHVIDTAVPFEELYGKE</sequence>
<dbReference type="Pfam" id="PF07833">
    <property type="entry name" value="Cu_amine_oxidN1"/>
    <property type="match status" value="1"/>
</dbReference>
<proteinExistence type="predicted"/>
<evidence type="ECO:0000256" key="1">
    <source>
        <dbReference type="SAM" id="SignalP"/>
    </source>
</evidence>
<dbReference type="InterPro" id="IPR036582">
    <property type="entry name" value="Mao_N_sf"/>
</dbReference>